<keyword evidence="5 15" id="KW-0418">Kinase</keyword>
<accession>A0A1H4BM75</accession>
<dbReference type="PANTHER" id="PTHR43547:SF2">
    <property type="entry name" value="HYBRID SIGNAL TRANSDUCTION HISTIDINE KINASE C"/>
    <property type="match status" value="1"/>
</dbReference>
<dbReference type="InterPro" id="IPR011123">
    <property type="entry name" value="Y_Y_Y"/>
</dbReference>
<dbReference type="PRINTS" id="PR00344">
    <property type="entry name" value="BCTRLSENSOR"/>
</dbReference>
<keyword evidence="10" id="KW-0472">Membrane</keyword>
<dbReference type="Pfam" id="PF00072">
    <property type="entry name" value="Response_reg"/>
    <property type="match status" value="1"/>
</dbReference>
<dbReference type="SUPFAM" id="SSF47384">
    <property type="entry name" value="Homodimeric domain of signal transducing histidine kinase"/>
    <property type="match status" value="1"/>
</dbReference>
<evidence type="ECO:0000313" key="15">
    <source>
        <dbReference type="EMBL" id="SEA49148.1"/>
    </source>
</evidence>
<dbReference type="SUPFAM" id="SSF52172">
    <property type="entry name" value="CheY-like"/>
    <property type="match status" value="1"/>
</dbReference>
<dbReference type="Gene3D" id="2.60.40.10">
    <property type="entry name" value="Immunoglobulins"/>
    <property type="match status" value="1"/>
</dbReference>
<dbReference type="InterPro" id="IPR011110">
    <property type="entry name" value="Reg_prop"/>
</dbReference>
<dbReference type="Pfam" id="PF07495">
    <property type="entry name" value="Y_Y_Y"/>
    <property type="match status" value="1"/>
</dbReference>
<protein>
    <recommendedName>
        <fullName evidence="2">histidine kinase</fullName>
        <ecNumber evidence="2">2.7.13.3</ecNumber>
    </recommendedName>
</protein>
<dbReference type="PROSITE" id="PS01124">
    <property type="entry name" value="HTH_ARAC_FAMILY_2"/>
    <property type="match status" value="1"/>
</dbReference>
<evidence type="ECO:0000256" key="9">
    <source>
        <dbReference type="PROSITE-ProRule" id="PRU00169"/>
    </source>
</evidence>
<evidence type="ECO:0000256" key="8">
    <source>
        <dbReference type="ARBA" id="ARBA00023163"/>
    </source>
</evidence>
<feature type="chain" id="PRO_5010256430" description="histidine kinase" evidence="11">
    <location>
        <begin position="22"/>
        <end position="1344"/>
    </location>
</feature>
<dbReference type="FunFam" id="3.30.565.10:FF:000006">
    <property type="entry name" value="Sensor histidine kinase WalK"/>
    <property type="match status" value="1"/>
</dbReference>
<evidence type="ECO:0000256" key="5">
    <source>
        <dbReference type="ARBA" id="ARBA00022777"/>
    </source>
</evidence>
<dbReference type="InterPro" id="IPR015943">
    <property type="entry name" value="WD40/YVTN_repeat-like_dom_sf"/>
</dbReference>
<dbReference type="Pfam" id="PF02518">
    <property type="entry name" value="HATPase_c"/>
    <property type="match status" value="1"/>
</dbReference>
<dbReference type="InterPro" id="IPR005467">
    <property type="entry name" value="His_kinase_dom"/>
</dbReference>
<organism evidence="15 16">
    <name type="scientific">Bacteroides xylanisolvens</name>
    <dbReference type="NCBI Taxonomy" id="371601"/>
    <lineage>
        <taxon>Bacteria</taxon>
        <taxon>Pseudomonadati</taxon>
        <taxon>Bacteroidota</taxon>
        <taxon>Bacteroidia</taxon>
        <taxon>Bacteroidales</taxon>
        <taxon>Bacteroidaceae</taxon>
        <taxon>Bacteroides</taxon>
    </lineage>
</organism>
<dbReference type="InterPro" id="IPR018062">
    <property type="entry name" value="HTH_AraC-typ_CS"/>
</dbReference>
<feature type="modified residue" description="4-aspartylphosphate" evidence="9">
    <location>
        <position position="1141"/>
    </location>
</feature>
<feature type="domain" description="Response regulatory" evidence="14">
    <location>
        <begin position="1093"/>
        <end position="1208"/>
    </location>
</feature>
<evidence type="ECO:0000256" key="10">
    <source>
        <dbReference type="SAM" id="Phobius"/>
    </source>
</evidence>
<dbReference type="Proteomes" id="UP000183040">
    <property type="component" value="Unassembled WGS sequence"/>
</dbReference>
<evidence type="ECO:0000256" key="3">
    <source>
        <dbReference type="ARBA" id="ARBA00022553"/>
    </source>
</evidence>
<dbReference type="GO" id="GO:0000155">
    <property type="term" value="F:phosphorelay sensor kinase activity"/>
    <property type="evidence" value="ECO:0007669"/>
    <property type="project" value="InterPro"/>
</dbReference>
<keyword evidence="10" id="KW-1133">Transmembrane helix</keyword>
<proteinExistence type="predicted"/>
<dbReference type="Gene3D" id="3.40.50.2300">
    <property type="match status" value="1"/>
</dbReference>
<keyword evidence="8" id="KW-0804">Transcription</keyword>
<evidence type="ECO:0000259" key="14">
    <source>
        <dbReference type="PROSITE" id="PS50110"/>
    </source>
</evidence>
<dbReference type="Pfam" id="PF12833">
    <property type="entry name" value="HTH_18"/>
    <property type="match status" value="1"/>
</dbReference>
<dbReference type="PROSITE" id="PS50109">
    <property type="entry name" value="HIS_KIN"/>
    <property type="match status" value="1"/>
</dbReference>
<sequence length="1344" mass="152803">MAKAKFLVVYCLFISGLCCMANVTKDINMRFKDVRQGLSHQTVNCFYQDEFGFLWIGTQDGLNRFDGRKFEVFKPDNANPYSININNIRQVCGNKAGLLFIRSLQSVTLYDMRLNRFRVLREGEVAGICYAHDALWIATGKEIYCYRNLDQAPELFFSFPSDEEDVLMNSLMVRQNQTVVVGTSSKGVYCIDQSAHITRRMDVGAVNSITEDRNGSIWIATRNRGLIRLDEDGKLTHFKHNKVAENTINHNNVRHVTQANDSLLYIGTYAGLQTLNLFTGEFTDYEYDLNVEAADIRSIISMHYDTSGTLWLGTFYQGIQYYNVANDAFHFYRSSTAVGGHLNSYIISSIAEDRSGRIWFASEGSGLNYYDKHTKRFFPLKKVYSQELSFKIVKSLYYEKEPDYLWVASLYQGINRINLSTGHIESIPENIYTPEGKTVVDRAYNLVKMIEFAGHDSLLIAAKGGLLVLDKKHLRLHHFEHPSLAAKHLSQVWDMTFDKDGDLWLTTSFDLIRVNLKAGIAHSYPFSQIAQSTAQHHINHILCDKKGRIWLGSTGSGIYLFDKKTDSFVGYGAKQGLENGFITGLVESPLDGSIYVATNGGFSKFNLATTTFENYNRQSDFPLNNVNDGGLYIASDHDIYVCGLAGIVSIAQEKLNKQSVDYDVFVKRVLVDNTEIQPLDSLGLIKETVLYEHRLVLPPRYSSVTFEIASNTLNNISNIGLEYKLEGFDNEYMKAGDNTMITYTNLHPGHYTFHVRGDQVGVHGREAPSVSFELIVEAPVYQRAWFILLMVLAAILIAGYIIRMFWIRKTLRHSLLAEKREKEYIESVNQSKLRFFTNVSHEFRTPLTLISSQLEMLLMHKDIIPEVYNKILDIYKNSRRMNNLVDEVIDIRKQDQGYLKLKISKENIVAVIEEICGSFYSYAQLNKIDLRFSSTLKEADLYIDKTQIEKVFYNLLSNAFKYTKPGDWISVELSAEGDNDIVISVNNLGVGIDKSKIKHVFERFWQDDSATTTRTVKGSGIGLAMAKGIVELHQGTIGVESELNGVTSFTVTLHRDANMNMEASSSADEHVAEHYIIEPQEISEMVKPDKTVKILIVEDNPEMRKVLTQIFEQIYEVYTAADGQEGLERASSLQPQMIVSDIMMPVMSGLEMCEKLKSNLQTSHIPVVLLTARNREEHTLEGLQTGADDYISKPFNIKILVARCNNIIQTRKLLQQRFVRNDEPKVEDLPFNPIDKKMLMDATAIVESYIDNPDFDVATFAREMCMSRTLLFTKLKALTGQTPNDFILSLRLKKATEKLRNDPNALIADIAFDYGFSNPSYFIRCFKNAYDITPAAYRRKYANS</sequence>
<dbReference type="CDD" id="cd00082">
    <property type="entry name" value="HisKA"/>
    <property type="match status" value="1"/>
</dbReference>
<dbReference type="InterPro" id="IPR009057">
    <property type="entry name" value="Homeodomain-like_sf"/>
</dbReference>
<dbReference type="PANTHER" id="PTHR43547">
    <property type="entry name" value="TWO-COMPONENT HISTIDINE KINASE"/>
    <property type="match status" value="1"/>
</dbReference>
<dbReference type="EMBL" id="FNRP01000007">
    <property type="protein sequence ID" value="SEA49148.1"/>
    <property type="molecule type" value="Genomic_DNA"/>
</dbReference>
<evidence type="ECO:0000259" key="13">
    <source>
        <dbReference type="PROSITE" id="PS50109"/>
    </source>
</evidence>
<evidence type="ECO:0000256" key="6">
    <source>
        <dbReference type="ARBA" id="ARBA00023015"/>
    </source>
</evidence>
<evidence type="ECO:0000256" key="7">
    <source>
        <dbReference type="ARBA" id="ARBA00023125"/>
    </source>
</evidence>
<evidence type="ECO:0000313" key="16">
    <source>
        <dbReference type="Proteomes" id="UP000183040"/>
    </source>
</evidence>
<dbReference type="SMART" id="SM00342">
    <property type="entry name" value="HTH_ARAC"/>
    <property type="match status" value="1"/>
</dbReference>
<dbReference type="PROSITE" id="PS50110">
    <property type="entry name" value="RESPONSE_REGULATORY"/>
    <property type="match status" value="1"/>
</dbReference>
<dbReference type="InterPro" id="IPR003594">
    <property type="entry name" value="HATPase_dom"/>
</dbReference>
<keyword evidence="10" id="KW-0812">Transmembrane</keyword>
<evidence type="ECO:0000256" key="2">
    <source>
        <dbReference type="ARBA" id="ARBA00012438"/>
    </source>
</evidence>
<dbReference type="InterPro" id="IPR001789">
    <property type="entry name" value="Sig_transdc_resp-reg_receiver"/>
</dbReference>
<keyword evidence="4" id="KW-0808">Transferase</keyword>
<dbReference type="Gene3D" id="1.10.10.60">
    <property type="entry name" value="Homeodomain-like"/>
    <property type="match status" value="1"/>
</dbReference>
<keyword evidence="7" id="KW-0238">DNA-binding</keyword>
<dbReference type="SMART" id="SM00448">
    <property type="entry name" value="REC"/>
    <property type="match status" value="1"/>
</dbReference>
<dbReference type="InterPro" id="IPR036890">
    <property type="entry name" value="HATPase_C_sf"/>
</dbReference>
<dbReference type="SMART" id="SM00388">
    <property type="entry name" value="HisKA"/>
    <property type="match status" value="1"/>
</dbReference>
<dbReference type="GO" id="GO:0003700">
    <property type="term" value="F:DNA-binding transcription factor activity"/>
    <property type="evidence" value="ECO:0007669"/>
    <property type="project" value="InterPro"/>
</dbReference>
<dbReference type="FunFam" id="3.40.50.2300:FF:000138">
    <property type="entry name" value="Two-component system sensor histidine kinase/response regulator"/>
    <property type="match status" value="1"/>
</dbReference>
<dbReference type="PROSITE" id="PS00041">
    <property type="entry name" value="HTH_ARAC_FAMILY_1"/>
    <property type="match status" value="1"/>
</dbReference>
<evidence type="ECO:0000256" key="11">
    <source>
        <dbReference type="SAM" id="SignalP"/>
    </source>
</evidence>
<dbReference type="SMART" id="SM00387">
    <property type="entry name" value="HATPase_c"/>
    <property type="match status" value="1"/>
</dbReference>
<dbReference type="InterPro" id="IPR011006">
    <property type="entry name" value="CheY-like_superfamily"/>
</dbReference>
<dbReference type="SUPFAM" id="SSF63829">
    <property type="entry name" value="Calcium-dependent phosphotriesterase"/>
    <property type="match status" value="2"/>
</dbReference>
<dbReference type="RefSeq" id="WP_074705862.1">
    <property type="nucleotide sequence ID" value="NZ_FNRP01000007.1"/>
</dbReference>
<dbReference type="InterPro" id="IPR018060">
    <property type="entry name" value="HTH_AraC"/>
</dbReference>
<gene>
    <name evidence="15" type="ORF">SAMN04487924_10769</name>
</gene>
<feature type="domain" description="HTH araC/xylS-type" evidence="12">
    <location>
        <begin position="1240"/>
        <end position="1340"/>
    </location>
</feature>
<evidence type="ECO:0000256" key="1">
    <source>
        <dbReference type="ARBA" id="ARBA00000085"/>
    </source>
</evidence>
<dbReference type="SUPFAM" id="SSF46689">
    <property type="entry name" value="Homeodomain-like"/>
    <property type="match status" value="1"/>
</dbReference>
<keyword evidence="11" id="KW-0732">Signal</keyword>
<dbReference type="SUPFAM" id="SSF55874">
    <property type="entry name" value="ATPase domain of HSP90 chaperone/DNA topoisomerase II/histidine kinase"/>
    <property type="match status" value="1"/>
</dbReference>
<comment type="catalytic activity">
    <reaction evidence="1">
        <text>ATP + protein L-histidine = ADP + protein N-phospho-L-histidine.</text>
        <dbReference type="EC" id="2.7.13.3"/>
    </reaction>
</comment>
<feature type="signal peptide" evidence="11">
    <location>
        <begin position="1"/>
        <end position="21"/>
    </location>
</feature>
<feature type="domain" description="Histidine kinase" evidence="13">
    <location>
        <begin position="838"/>
        <end position="1057"/>
    </location>
</feature>
<dbReference type="Pfam" id="PF07494">
    <property type="entry name" value="Reg_prop"/>
    <property type="match status" value="3"/>
</dbReference>
<dbReference type="InterPro" id="IPR003661">
    <property type="entry name" value="HisK_dim/P_dom"/>
</dbReference>
<reference evidence="15 16" key="1">
    <citation type="submission" date="2016-10" db="EMBL/GenBank/DDBJ databases">
        <authorList>
            <person name="de Groot N.N."/>
        </authorList>
    </citation>
    <scope>NUCLEOTIDE SEQUENCE [LARGE SCALE GENOMIC DNA]</scope>
    <source>
        <strain evidence="15 16">NLAE-zl-G339</strain>
    </source>
</reference>
<name>A0A1H4BM75_9BACE</name>
<dbReference type="Pfam" id="PF00512">
    <property type="entry name" value="HisKA"/>
    <property type="match status" value="1"/>
</dbReference>
<dbReference type="InterPro" id="IPR004358">
    <property type="entry name" value="Sig_transdc_His_kin-like_C"/>
</dbReference>
<dbReference type="GO" id="GO:0043565">
    <property type="term" value="F:sequence-specific DNA binding"/>
    <property type="evidence" value="ECO:0007669"/>
    <property type="project" value="InterPro"/>
</dbReference>
<dbReference type="Gene3D" id="2.130.10.10">
    <property type="entry name" value="YVTN repeat-like/Quinoprotein amine dehydrogenase"/>
    <property type="match status" value="2"/>
</dbReference>
<keyword evidence="3 9" id="KW-0597">Phosphoprotein</keyword>
<evidence type="ECO:0000259" key="12">
    <source>
        <dbReference type="PROSITE" id="PS01124"/>
    </source>
</evidence>
<dbReference type="InterPro" id="IPR013783">
    <property type="entry name" value="Ig-like_fold"/>
</dbReference>
<dbReference type="Gene3D" id="1.10.287.130">
    <property type="match status" value="1"/>
</dbReference>
<feature type="transmembrane region" description="Helical" evidence="10">
    <location>
        <begin position="784"/>
        <end position="806"/>
    </location>
</feature>
<dbReference type="InterPro" id="IPR036097">
    <property type="entry name" value="HisK_dim/P_sf"/>
</dbReference>
<dbReference type="EC" id="2.7.13.3" evidence="2"/>
<dbReference type="Gene3D" id="3.30.565.10">
    <property type="entry name" value="Histidine kinase-like ATPase, C-terminal domain"/>
    <property type="match status" value="1"/>
</dbReference>
<keyword evidence="6" id="KW-0805">Transcription regulation</keyword>
<evidence type="ECO:0000256" key="4">
    <source>
        <dbReference type="ARBA" id="ARBA00022679"/>
    </source>
</evidence>